<dbReference type="InterPro" id="IPR036322">
    <property type="entry name" value="WD40_repeat_dom_sf"/>
</dbReference>
<dbReference type="Pfam" id="PF00400">
    <property type="entry name" value="WD40"/>
    <property type="match status" value="3"/>
</dbReference>
<dbReference type="FunCoup" id="F2U0H1">
    <property type="interactions" value="1806"/>
</dbReference>
<dbReference type="AlphaFoldDB" id="F2U0H1"/>
<dbReference type="PROSITE" id="PS00678">
    <property type="entry name" value="WD_REPEATS_1"/>
    <property type="match status" value="1"/>
</dbReference>
<feature type="repeat" description="WD" evidence="3">
    <location>
        <begin position="152"/>
        <end position="193"/>
    </location>
</feature>
<dbReference type="PRINTS" id="PR00320">
    <property type="entry name" value="GPROTEINBRPT"/>
</dbReference>
<feature type="compositionally biased region" description="Acidic residues" evidence="4">
    <location>
        <begin position="110"/>
        <end position="126"/>
    </location>
</feature>
<feature type="compositionally biased region" description="Basic and acidic residues" evidence="4">
    <location>
        <begin position="527"/>
        <end position="552"/>
    </location>
</feature>
<dbReference type="GO" id="GO:0005634">
    <property type="term" value="C:nucleus"/>
    <property type="evidence" value="ECO:0007669"/>
    <property type="project" value="TreeGrafter"/>
</dbReference>
<accession>F2U0H1</accession>
<dbReference type="STRING" id="946362.F2U0H1"/>
<reference evidence="5" key="1">
    <citation type="submission" date="2009-08" db="EMBL/GenBank/DDBJ databases">
        <title>Annotation of Salpingoeca rosetta.</title>
        <authorList>
            <consortium name="The Broad Institute Genome Sequencing Platform"/>
            <person name="Russ C."/>
            <person name="Cuomo C."/>
            <person name="Burger G."/>
            <person name="Gray M.W."/>
            <person name="Holland P.W.H."/>
            <person name="King N."/>
            <person name="Lang F.B.F."/>
            <person name="Roger A.J."/>
            <person name="Ruiz-Trillo I."/>
            <person name="Young S.K."/>
            <person name="Zeng Q."/>
            <person name="Gargeya S."/>
            <person name="Alvarado L."/>
            <person name="Berlin A."/>
            <person name="Chapman S.B."/>
            <person name="Chen Z."/>
            <person name="Freedman E."/>
            <person name="Gellesch M."/>
            <person name="Goldberg J."/>
            <person name="Griggs A."/>
            <person name="Gujja S."/>
            <person name="Heilman E."/>
            <person name="Heiman D."/>
            <person name="Howarth C."/>
            <person name="Mehta T."/>
            <person name="Neiman D."/>
            <person name="Pearson M."/>
            <person name="Roberts A."/>
            <person name="Saif S."/>
            <person name="Shea T."/>
            <person name="Shenoy N."/>
            <person name="Sisk P."/>
            <person name="Stolte C."/>
            <person name="Sykes S."/>
            <person name="White J."/>
            <person name="Yandava C."/>
            <person name="Haas B."/>
            <person name="Nusbaum C."/>
            <person name="Birren B."/>
        </authorList>
    </citation>
    <scope>NUCLEOTIDE SEQUENCE [LARGE SCALE GENOMIC DNA]</scope>
    <source>
        <strain evidence="5">ATCC 50818</strain>
    </source>
</reference>
<dbReference type="Proteomes" id="UP000007799">
    <property type="component" value="Unassembled WGS sequence"/>
</dbReference>
<evidence type="ECO:0000256" key="3">
    <source>
        <dbReference type="PROSITE-ProRule" id="PRU00221"/>
    </source>
</evidence>
<sequence>MSGERKPRDFSYLLDLVPKTVKPYRPEEEEEAKEKRGDDDSKDDVDPELARQRQEEEAMRQMMGFGSFGRQGESAEEKQRKQDEMLAKAKRSSATAAEASEETKPSVKTEDDDDDDDDEEEGDDDAAATAAGNEAEESEGVLGVPISHEVTLKHGSKPIVTFTLDPSGSRLITGSLDYEMRFWDFNSMDVRLQSFRRVTPHDGYPIRCLRYSNTGDCLIAATGSPLTKLYDRDGSEMYESLRGDQYIYDKRRTHAHVAAVNCAWWHPRNRSLYITGSHDGTVRMWDMDDLGKKSMHTGVCRNRGKHVPVLSVHMNREGTMILAGCGDGTVHTFHSSEKAVRARDFAQSHARDSEVTCVRFATNGRKFISRSTDGTAKLWDVYRMSKPELVADDLPCFYNSTECVFSPDERFVLTGTSGEGNSTAGMLVILKADTFERAYQVGVGPRGVISVLWHLKINQIVVGCTDGRIKVFFDPRKSDKGAKLCATRAPREEDPLDRLFMSDAVMAAKAGVAWGEDVRTLRRTAKSRKDKERKDPLKSKKPEEPVKSDRGVGKGGRLMGYTSSLSQYIASRTAYDPTRDEDPREAILRHAEAAEKEPYYIARAYAKTQPEPVYDMAEHPEEEEPKKKKKKNMKPFS</sequence>
<dbReference type="PROSITE" id="PS50082">
    <property type="entry name" value="WD_REPEATS_2"/>
    <property type="match status" value="3"/>
</dbReference>
<evidence type="ECO:0000256" key="4">
    <source>
        <dbReference type="SAM" id="MobiDB-lite"/>
    </source>
</evidence>
<dbReference type="eggNOG" id="KOG0772">
    <property type="taxonomic scope" value="Eukaryota"/>
</dbReference>
<feature type="region of interest" description="Disordered" evidence="4">
    <location>
        <begin position="524"/>
        <end position="557"/>
    </location>
</feature>
<dbReference type="PANTHER" id="PTHR16017">
    <property type="entry name" value="GASTRULATION DEFECTIVE PROTEIN 1-RELATED"/>
    <property type="match status" value="1"/>
</dbReference>
<dbReference type="OMA" id="KGDQYIT"/>
<feature type="compositionally biased region" description="Basic and acidic residues" evidence="4">
    <location>
        <begin position="48"/>
        <end position="59"/>
    </location>
</feature>
<evidence type="ECO:0000313" key="6">
    <source>
        <dbReference type="Proteomes" id="UP000007799"/>
    </source>
</evidence>
<dbReference type="InterPro" id="IPR019775">
    <property type="entry name" value="WD40_repeat_CS"/>
</dbReference>
<feature type="repeat" description="WD" evidence="3">
    <location>
        <begin position="348"/>
        <end position="381"/>
    </location>
</feature>
<keyword evidence="6" id="KW-1185">Reference proteome</keyword>
<dbReference type="InterPro" id="IPR020472">
    <property type="entry name" value="WD40_PAC1"/>
</dbReference>
<dbReference type="InParanoid" id="F2U0H1"/>
<dbReference type="InterPro" id="IPR001680">
    <property type="entry name" value="WD40_rpt"/>
</dbReference>
<dbReference type="EMBL" id="GL832958">
    <property type="protein sequence ID" value="EGD80899.1"/>
    <property type="molecule type" value="Genomic_DNA"/>
</dbReference>
<feature type="compositionally biased region" description="Basic and acidic residues" evidence="4">
    <location>
        <begin position="73"/>
        <end position="87"/>
    </location>
</feature>
<proteinExistence type="predicted"/>
<feature type="compositionally biased region" description="Basic residues" evidence="4">
    <location>
        <begin position="627"/>
        <end position="637"/>
    </location>
</feature>
<gene>
    <name evidence="5" type="ORF">PTSG_01486</name>
</gene>
<dbReference type="Gene3D" id="2.130.10.10">
    <property type="entry name" value="YVTN repeat-like/Quinoprotein amine dehydrogenase"/>
    <property type="match status" value="2"/>
</dbReference>
<dbReference type="OrthoDB" id="10264376at2759"/>
<dbReference type="SUPFAM" id="SSF50978">
    <property type="entry name" value="WD40 repeat-like"/>
    <property type="match status" value="1"/>
</dbReference>
<evidence type="ECO:0000256" key="2">
    <source>
        <dbReference type="ARBA" id="ARBA00022737"/>
    </source>
</evidence>
<dbReference type="KEGG" id="sre:PTSG_01486"/>
<dbReference type="GO" id="GO:0035861">
    <property type="term" value="C:site of double-strand break"/>
    <property type="evidence" value="ECO:0007669"/>
    <property type="project" value="TreeGrafter"/>
</dbReference>
<feature type="repeat" description="WD" evidence="3">
    <location>
        <begin position="253"/>
        <end position="288"/>
    </location>
</feature>
<dbReference type="InterPro" id="IPR015943">
    <property type="entry name" value="WD40/YVTN_repeat-like_dom_sf"/>
</dbReference>
<dbReference type="RefSeq" id="XP_004997460.1">
    <property type="nucleotide sequence ID" value="XM_004997403.1"/>
</dbReference>
<dbReference type="PROSITE" id="PS50294">
    <property type="entry name" value="WD_REPEATS_REGION"/>
    <property type="match status" value="3"/>
</dbReference>
<evidence type="ECO:0000256" key="1">
    <source>
        <dbReference type="ARBA" id="ARBA00022574"/>
    </source>
</evidence>
<dbReference type="PANTHER" id="PTHR16017:SF0">
    <property type="entry name" value="WD REPEAT-CONTAINING PROTEIN 70"/>
    <property type="match status" value="1"/>
</dbReference>
<keyword evidence="1 3" id="KW-0853">WD repeat</keyword>
<name>F2U0H1_SALR5</name>
<feature type="region of interest" description="Disordered" evidence="4">
    <location>
        <begin position="1"/>
        <end position="142"/>
    </location>
</feature>
<organism evidence="6">
    <name type="scientific">Salpingoeca rosetta (strain ATCC 50818 / BSB-021)</name>
    <dbReference type="NCBI Taxonomy" id="946362"/>
    <lineage>
        <taxon>Eukaryota</taxon>
        <taxon>Choanoflagellata</taxon>
        <taxon>Craspedida</taxon>
        <taxon>Salpingoecidae</taxon>
        <taxon>Salpingoeca</taxon>
    </lineage>
</organism>
<feature type="region of interest" description="Disordered" evidence="4">
    <location>
        <begin position="610"/>
        <end position="637"/>
    </location>
</feature>
<evidence type="ECO:0000313" key="5">
    <source>
        <dbReference type="EMBL" id="EGD80899.1"/>
    </source>
</evidence>
<dbReference type="SMART" id="SM00320">
    <property type="entry name" value="WD40"/>
    <property type="match status" value="6"/>
</dbReference>
<dbReference type="GeneID" id="16078057"/>
<dbReference type="InterPro" id="IPR051858">
    <property type="entry name" value="WD_repeat_GAD-1"/>
</dbReference>
<keyword evidence="2" id="KW-0677">Repeat</keyword>
<protein>
    <submittedName>
        <fullName evidence="5">Uncharacterized protein</fullName>
    </submittedName>
</protein>